<evidence type="ECO:0000256" key="1">
    <source>
        <dbReference type="SAM" id="MobiDB-lite"/>
    </source>
</evidence>
<organism evidence="2 3">
    <name type="scientific">Natrinema salifodinae</name>
    <dbReference type="NCBI Taxonomy" id="1202768"/>
    <lineage>
        <taxon>Archaea</taxon>
        <taxon>Methanobacteriati</taxon>
        <taxon>Methanobacteriota</taxon>
        <taxon>Stenosarchaea group</taxon>
        <taxon>Halobacteria</taxon>
        <taxon>Halobacteriales</taxon>
        <taxon>Natrialbaceae</taxon>
        <taxon>Natrinema</taxon>
    </lineage>
</organism>
<feature type="compositionally biased region" description="Basic and acidic residues" evidence="1">
    <location>
        <begin position="191"/>
        <end position="208"/>
    </location>
</feature>
<keyword evidence="3" id="KW-1185">Reference proteome</keyword>
<sequence length="224" mass="25151">MVDSSGCRSIECAPVILPDQELVFRNFTGNPVCGSVVRPLLFRDLSSFTGNPVWVFSNPTPNRSSTADHIPDRYATGRRLVGIVRVVHRKHGVSARRPSLSPIRDEYPLSSSPIAIRDTLEIRCLRAEFFRWSRSSHRSPETWCVRRRFPHNRSPTRDIRGIPSIGFHRKPGVAPSHPVGPSLVGPPGDESGDRDRSSEQEWAMENRSRVASGRPSRSRLLPTQ</sequence>
<reference evidence="3" key="1">
    <citation type="submission" date="2016-10" db="EMBL/GenBank/DDBJ databases">
        <authorList>
            <person name="Varghese N."/>
        </authorList>
    </citation>
    <scope>NUCLEOTIDE SEQUENCE [LARGE SCALE GENOMIC DNA]</scope>
    <source>
        <strain evidence="3">CGMCC 1.12284</strain>
    </source>
</reference>
<dbReference type="EMBL" id="FOIS01000001">
    <property type="protein sequence ID" value="SEV82216.1"/>
    <property type="molecule type" value="Genomic_DNA"/>
</dbReference>
<dbReference type="AlphaFoldDB" id="A0A1I0M3A8"/>
<protein>
    <submittedName>
        <fullName evidence="2">Uncharacterized protein</fullName>
    </submittedName>
</protein>
<feature type="region of interest" description="Disordered" evidence="1">
    <location>
        <begin position="154"/>
        <end position="224"/>
    </location>
</feature>
<dbReference type="Proteomes" id="UP000183275">
    <property type="component" value="Unassembled WGS sequence"/>
</dbReference>
<evidence type="ECO:0000313" key="2">
    <source>
        <dbReference type="EMBL" id="SEV82216.1"/>
    </source>
</evidence>
<evidence type="ECO:0000313" key="3">
    <source>
        <dbReference type="Proteomes" id="UP000183275"/>
    </source>
</evidence>
<gene>
    <name evidence="2" type="ORF">SAMN05216285_0321</name>
</gene>
<proteinExistence type="predicted"/>
<accession>A0A1I0M3A8</accession>
<name>A0A1I0M3A8_9EURY</name>